<reference evidence="1" key="2">
    <citation type="submission" date="2025-08" db="UniProtKB">
        <authorList>
            <consortium name="RefSeq"/>
        </authorList>
    </citation>
    <scope>IDENTIFICATION</scope>
</reference>
<dbReference type="KEGG" id="ang:An04g05340"/>
<organism evidence="1">
    <name type="scientific">Aspergillus niger</name>
    <dbReference type="NCBI Taxonomy" id="5061"/>
    <lineage>
        <taxon>Eukaryota</taxon>
        <taxon>Fungi</taxon>
        <taxon>Dikarya</taxon>
        <taxon>Ascomycota</taxon>
        <taxon>Pezizomycotina</taxon>
        <taxon>Eurotiomycetes</taxon>
        <taxon>Eurotiomycetidae</taxon>
        <taxon>Eurotiales</taxon>
        <taxon>Aspergillaceae</taxon>
        <taxon>Aspergillus</taxon>
        <taxon>Aspergillus subgen. Circumdati</taxon>
    </lineage>
</organism>
<accession>A0AAJ8BNS6</accession>
<dbReference type="GeneID" id="84590915"/>
<dbReference type="AlphaFoldDB" id="A0AAJ8BNS6"/>
<reference evidence="1" key="1">
    <citation type="submission" date="2025-02" db="EMBL/GenBank/DDBJ databases">
        <authorList>
            <consortium name="NCBI Genome Project"/>
        </authorList>
    </citation>
    <scope>NUCLEOTIDE SEQUENCE</scope>
</reference>
<sequence length="166" mass="17611">MMISFGESNTPSIAVSPRTSGFRQLAATEPEAPTCRHAADSVPLVTETSIVGAMRLSAPLPNTAAIGILSSDLVSGSPVRPNDFLGRAWHYDLTNEGLSCNHAIVDPPILHERKKSLAAEGEAESGLPAARQYDEEFALDIAQGSAGGGRWWILPSSVQLSPKVYN</sequence>
<protein>
    <submittedName>
        <fullName evidence="1">Uncharacterized protein</fullName>
    </submittedName>
</protein>
<proteinExistence type="predicted"/>
<gene>
    <name evidence="1" type="ORF">An04g05340</name>
</gene>
<name>A0AAJ8BNS6_ASPNG</name>
<dbReference type="RefSeq" id="XP_059600587.1">
    <property type="nucleotide sequence ID" value="XM_059747527.1"/>
</dbReference>
<evidence type="ECO:0000313" key="1">
    <source>
        <dbReference type="RefSeq" id="XP_059600587.1"/>
    </source>
</evidence>
<dbReference type="VEuPathDB" id="FungiDB:An04g05340"/>